<sequence length="153" mass="16368">MKTTVHVEGLRELDEALGELPKATGKAVLRRVLKKAAQPIADDAKAKAPVLSGALQISIGVGTKLTRRQSRLHRKMFTDDRASVEMFVGAGGLPQAHLREFGGDDAPPHPFMRPAWDAGKAGVLESIKADLGDEIMKAAKRLARKAARNAAKG</sequence>
<name>A0ABV3R5J2_9HYPH</name>
<dbReference type="Proteomes" id="UP001556196">
    <property type="component" value="Unassembled WGS sequence"/>
</dbReference>
<protein>
    <submittedName>
        <fullName evidence="1">HK97-gp10 family putative phage morphogenesis protein</fullName>
    </submittedName>
</protein>
<organism evidence="1 2">
    <name type="scientific">Mesorhizobium marinum</name>
    <dbReference type="NCBI Taxonomy" id="3228790"/>
    <lineage>
        <taxon>Bacteria</taxon>
        <taxon>Pseudomonadati</taxon>
        <taxon>Pseudomonadota</taxon>
        <taxon>Alphaproteobacteria</taxon>
        <taxon>Hyphomicrobiales</taxon>
        <taxon>Phyllobacteriaceae</taxon>
        <taxon>Mesorhizobium</taxon>
    </lineage>
</organism>
<dbReference type="NCBIfam" id="TIGR01725">
    <property type="entry name" value="phge_HK97_gp10"/>
    <property type="match status" value="1"/>
</dbReference>
<dbReference type="EMBL" id="JBFOCI010000009">
    <property type="protein sequence ID" value="MEW9808596.1"/>
    <property type="molecule type" value="Genomic_DNA"/>
</dbReference>
<evidence type="ECO:0000313" key="2">
    <source>
        <dbReference type="Proteomes" id="UP001556196"/>
    </source>
</evidence>
<accession>A0ABV3R5J2</accession>
<dbReference type="RefSeq" id="WP_367725828.1">
    <property type="nucleotide sequence ID" value="NZ_JBFOCI010000009.1"/>
</dbReference>
<gene>
    <name evidence="1" type="ORF">ABUE31_21610</name>
</gene>
<comment type="caution">
    <text evidence="1">The sequence shown here is derived from an EMBL/GenBank/DDBJ whole genome shotgun (WGS) entry which is preliminary data.</text>
</comment>
<evidence type="ECO:0000313" key="1">
    <source>
        <dbReference type="EMBL" id="MEW9808596.1"/>
    </source>
</evidence>
<reference evidence="1 2" key="1">
    <citation type="submission" date="2024-06" db="EMBL/GenBank/DDBJ databases">
        <authorList>
            <person name="Tuo L."/>
        </authorList>
    </citation>
    <scope>NUCLEOTIDE SEQUENCE [LARGE SCALE GENOMIC DNA]</scope>
    <source>
        <strain evidence="1 2">ZMM04-5</strain>
    </source>
</reference>
<dbReference type="InterPro" id="IPR010064">
    <property type="entry name" value="HK97-gp10_tail"/>
</dbReference>
<dbReference type="Pfam" id="PF04883">
    <property type="entry name" value="HK97-gp10_like"/>
    <property type="match status" value="1"/>
</dbReference>
<keyword evidence="2" id="KW-1185">Reference proteome</keyword>
<proteinExistence type="predicted"/>